<keyword evidence="2" id="KW-0255">Endonuclease</keyword>
<dbReference type="Pfam" id="PF03372">
    <property type="entry name" value="Exo_endo_phos"/>
    <property type="match status" value="1"/>
</dbReference>
<dbReference type="InterPro" id="IPR051916">
    <property type="entry name" value="GPI-anchor_lipid_remodeler"/>
</dbReference>
<organism evidence="2 3">
    <name type="scientific">Candidatus Neomicrothrix subdominans</name>
    <dbReference type="NCBI Taxonomy" id="2954438"/>
    <lineage>
        <taxon>Bacteria</taxon>
        <taxon>Bacillati</taxon>
        <taxon>Actinomycetota</taxon>
        <taxon>Acidimicrobiia</taxon>
        <taxon>Acidimicrobiales</taxon>
        <taxon>Microthrixaceae</taxon>
        <taxon>Candidatus Neomicrothrix</taxon>
    </lineage>
</organism>
<name>A0A936TEM7_9ACTN</name>
<dbReference type="InterPro" id="IPR036691">
    <property type="entry name" value="Endo/exonu/phosph_ase_sf"/>
</dbReference>
<gene>
    <name evidence="2" type="ORF">IPN02_10420</name>
</gene>
<sequence length="240" mass="25455">MTGRSVFRVACWNIHHGAPGSKWLANHVSLTSGIAQLDADVVVLCEVDLRVWRSWFRDQAQLVGQRLGYHVLFAPARRLSPGLYGNALLSRTPPCRTEVLALPARRGVETRSAVLTSIPVAGASVTVVGTHLQNAGSDGRGHADALAQLGVVNDAMKSRPSPAVLTGDLNLLASDVEPAFEQAGLSAVPTGPTFPFPSPRRRIDWMGVRGLEVVSSGTVPVYGSDHLAISADLKPSDDLG</sequence>
<dbReference type="InterPro" id="IPR005135">
    <property type="entry name" value="Endo/exonuclease/phosphatase"/>
</dbReference>
<reference evidence="2 3" key="1">
    <citation type="submission" date="2020-10" db="EMBL/GenBank/DDBJ databases">
        <title>Connecting structure to function with the recovery of over 1000 high-quality activated sludge metagenome-assembled genomes encoding full-length rRNA genes using long-read sequencing.</title>
        <authorList>
            <person name="Singleton C.M."/>
            <person name="Petriglieri F."/>
            <person name="Kristensen J.M."/>
            <person name="Kirkegaard R.H."/>
            <person name="Michaelsen T.Y."/>
            <person name="Andersen M.H."/>
            <person name="Karst S.M."/>
            <person name="Dueholm M.S."/>
            <person name="Nielsen P.H."/>
            <person name="Albertsen M."/>
        </authorList>
    </citation>
    <scope>NUCLEOTIDE SEQUENCE [LARGE SCALE GENOMIC DNA]</scope>
    <source>
        <strain evidence="2">Lyne_18-Q3-R50-59_MAXAC.006</strain>
    </source>
</reference>
<comment type="caution">
    <text evidence="2">The sequence shown here is derived from an EMBL/GenBank/DDBJ whole genome shotgun (WGS) entry which is preliminary data.</text>
</comment>
<dbReference type="Proteomes" id="UP000727993">
    <property type="component" value="Unassembled WGS sequence"/>
</dbReference>
<evidence type="ECO:0000313" key="2">
    <source>
        <dbReference type="EMBL" id="MBK9297222.1"/>
    </source>
</evidence>
<dbReference type="GO" id="GO:0004519">
    <property type="term" value="F:endonuclease activity"/>
    <property type="evidence" value="ECO:0007669"/>
    <property type="project" value="UniProtKB-KW"/>
</dbReference>
<dbReference type="SUPFAM" id="SSF56219">
    <property type="entry name" value="DNase I-like"/>
    <property type="match status" value="1"/>
</dbReference>
<proteinExistence type="predicted"/>
<keyword evidence="2" id="KW-0540">Nuclease</keyword>
<feature type="domain" description="Endonuclease/exonuclease/phosphatase" evidence="1">
    <location>
        <begin position="12"/>
        <end position="226"/>
    </location>
</feature>
<keyword evidence="2" id="KW-0378">Hydrolase</keyword>
<dbReference type="Gene3D" id="3.60.10.10">
    <property type="entry name" value="Endonuclease/exonuclease/phosphatase"/>
    <property type="match status" value="1"/>
</dbReference>
<evidence type="ECO:0000259" key="1">
    <source>
        <dbReference type="Pfam" id="PF03372"/>
    </source>
</evidence>
<dbReference type="GO" id="GO:0016020">
    <property type="term" value="C:membrane"/>
    <property type="evidence" value="ECO:0007669"/>
    <property type="project" value="GOC"/>
</dbReference>
<dbReference type="PANTHER" id="PTHR14859:SF15">
    <property type="entry name" value="ENDONUCLEASE_EXONUCLEASE_PHOSPHATASE DOMAIN-CONTAINING PROTEIN"/>
    <property type="match status" value="1"/>
</dbReference>
<dbReference type="EMBL" id="JADJZA010000007">
    <property type="protein sequence ID" value="MBK9297222.1"/>
    <property type="molecule type" value="Genomic_DNA"/>
</dbReference>
<evidence type="ECO:0000313" key="3">
    <source>
        <dbReference type="Proteomes" id="UP000727993"/>
    </source>
</evidence>
<dbReference type="GO" id="GO:0006506">
    <property type="term" value="P:GPI anchor biosynthetic process"/>
    <property type="evidence" value="ECO:0007669"/>
    <property type="project" value="TreeGrafter"/>
</dbReference>
<dbReference type="PANTHER" id="PTHR14859">
    <property type="entry name" value="CALCOFLUOR WHITE HYPERSENSITIVE PROTEIN PRECURSOR"/>
    <property type="match status" value="1"/>
</dbReference>
<accession>A0A936TEM7</accession>
<dbReference type="AlphaFoldDB" id="A0A936TEM7"/>
<protein>
    <submittedName>
        <fullName evidence="2">Endonuclease/exonuclease/phosphatase family protein</fullName>
    </submittedName>
</protein>